<dbReference type="GO" id="GO:0031146">
    <property type="term" value="P:SCF-dependent proteasomal ubiquitin-dependent protein catabolic process"/>
    <property type="evidence" value="ECO:0007669"/>
    <property type="project" value="TreeGrafter"/>
</dbReference>
<dbReference type="InterPro" id="IPR001611">
    <property type="entry name" value="Leu-rich_rpt"/>
</dbReference>
<protein>
    <submittedName>
        <fullName evidence="2">F-box domain protein</fullName>
    </submittedName>
</protein>
<accession>A0A3G4ZPK3</accession>
<dbReference type="PANTHER" id="PTHR13318:SF190">
    <property type="entry name" value="PARTNER OF PAIRED, ISOFORM B"/>
    <property type="match status" value="1"/>
</dbReference>
<dbReference type="SUPFAM" id="SSF81383">
    <property type="entry name" value="F-box domain"/>
    <property type="match status" value="1"/>
</dbReference>
<dbReference type="InterPro" id="IPR032675">
    <property type="entry name" value="LRR_dom_sf"/>
</dbReference>
<dbReference type="Pfam" id="PF13516">
    <property type="entry name" value="LRR_6"/>
    <property type="match status" value="1"/>
</dbReference>
<organism evidence="2">
    <name type="scientific">Barrevirus sp</name>
    <dbReference type="NCBI Taxonomy" id="2487763"/>
    <lineage>
        <taxon>Viruses</taxon>
        <taxon>Varidnaviria</taxon>
        <taxon>Bamfordvirae</taxon>
        <taxon>Nucleocytoviricota</taxon>
        <taxon>Megaviricetes</taxon>
        <taxon>Imitervirales</taxon>
        <taxon>Mimiviridae</taxon>
        <taxon>Klosneuvirinae</taxon>
    </lineage>
</organism>
<proteinExistence type="predicted"/>
<feature type="domain" description="F-box" evidence="1">
    <location>
        <begin position="1"/>
        <end position="43"/>
    </location>
</feature>
<evidence type="ECO:0000313" key="2">
    <source>
        <dbReference type="EMBL" id="AYV76828.1"/>
    </source>
</evidence>
<name>A0A3G4ZPK3_9VIRU</name>
<dbReference type="InterPro" id="IPR001810">
    <property type="entry name" value="F-box_dom"/>
</dbReference>
<sequence>MDTLSGDIIGTLFEYLSTKELILSSRVNKKFRKAFKDNIWKYKIVLWRWSDKIRDNHLIYLKGVKHIDLSMCKKITASGLASITEDGGLISICLGDCNLTDEHLEKLKGIPIIDLWLNNNITEKGFAHLKGVKSIRLTNCYIITDSCLMYLTGVHTISLFNCHRITDFGLSYLRGVQSINLSHCPEITDTGLSYLVGVKVIDISHCINITDIGLSYLAGVNQITLYSCGPYITNNGLNLLRIANPNVKIISIKFDIYK</sequence>
<dbReference type="Gene3D" id="3.80.10.10">
    <property type="entry name" value="Ribonuclease Inhibitor"/>
    <property type="match status" value="1"/>
</dbReference>
<dbReference type="InterPro" id="IPR006553">
    <property type="entry name" value="Leu-rich_rpt_Cys-con_subtyp"/>
</dbReference>
<dbReference type="PROSITE" id="PS50181">
    <property type="entry name" value="FBOX"/>
    <property type="match status" value="1"/>
</dbReference>
<dbReference type="GO" id="GO:0019005">
    <property type="term" value="C:SCF ubiquitin ligase complex"/>
    <property type="evidence" value="ECO:0007669"/>
    <property type="project" value="TreeGrafter"/>
</dbReference>
<dbReference type="PANTHER" id="PTHR13318">
    <property type="entry name" value="PARTNER OF PAIRED, ISOFORM B-RELATED"/>
    <property type="match status" value="1"/>
</dbReference>
<dbReference type="SUPFAM" id="SSF52047">
    <property type="entry name" value="RNI-like"/>
    <property type="match status" value="1"/>
</dbReference>
<evidence type="ECO:0000259" key="1">
    <source>
        <dbReference type="PROSITE" id="PS50181"/>
    </source>
</evidence>
<dbReference type="InterPro" id="IPR036047">
    <property type="entry name" value="F-box-like_dom_sf"/>
</dbReference>
<gene>
    <name evidence="2" type="ORF">Barrevirus1_50</name>
</gene>
<dbReference type="EMBL" id="MK071998">
    <property type="protein sequence ID" value="AYV76828.1"/>
    <property type="molecule type" value="Genomic_DNA"/>
</dbReference>
<reference evidence="2" key="1">
    <citation type="submission" date="2018-10" db="EMBL/GenBank/DDBJ databases">
        <title>Hidden diversity of soil giant viruses.</title>
        <authorList>
            <person name="Schulz F."/>
            <person name="Alteio L."/>
            <person name="Goudeau D."/>
            <person name="Ryan E.M."/>
            <person name="Malmstrom R.R."/>
            <person name="Blanchard J."/>
            <person name="Woyke T."/>
        </authorList>
    </citation>
    <scope>NUCLEOTIDE SEQUENCE</scope>
    <source>
        <strain evidence="2">BAV1</strain>
    </source>
</reference>
<dbReference type="SMART" id="SM00367">
    <property type="entry name" value="LRR_CC"/>
    <property type="match status" value="4"/>
</dbReference>